<reference evidence="20" key="1">
    <citation type="submission" date="2014-07" db="EMBL/GenBank/DDBJ databases">
        <title>A systematic study of Ichneumonosoma Meijere, Pelmatops Enderlein, Pseudopelmatops Shiraki and Soita Walker (Diptera: Tephritidae).</title>
        <authorList>
            <person name="Chen X.-L."/>
            <person name="Norrbom A."/>
            <person name="Zhu C.-D."/>
        </authorList>
    </citation>
    <scope>NUCLEOTIDE SEQUENCE</scope>
</reference>
<evidence type="ECO:0000256" key="16">
    <source>
        <dbReference type="RuleBase" id="RU003404"/>
    </source>
</evidence>
<comment type="similarity">
    <text evidence="16">Belongs to the complex I subunit 5 family.</text>
</comment>
<feature type="transmembrane region" description="Helical" evidence="16">
    <location>
        <begin position="84"/>
        <end position="104"/>
    </location>
</feature>
<dbReference type="Pfam" id="PF06455">
    <property type="entry name" value="NADH5_C"/>
    <property type="match status" value="1"/>
</dbReference>
<comment type="catalytic activity">
    <reaction evidence="15 16">
        <text>a ubiquinone + NADH + 5 H(+)(in) = a ubiquinol + NAD(+) + 4 H(+)(out)</text>
        <dbReference type="Rhea" id="RHEA:29091"/>
        <dbReference type="Rhea" id="RHEA-COMP:9565"/>
        <dbReference type="Rhea" id="RHEA-COMP:9566"/>
        <dbReference type="ChEBI" id="CHEBI:15378"/>
        <dbReference type="ChEBI" id="CHEBI:16389"/>
        <dbReference type="ChEBI" id="CHEBI:17976"/>
        <dbReference type="ChEBI" id="CHEBI:57540"/>
        <dbReference type="ChEBI" id="CHEBI:57945"/>
        <dbReference type="EC" id="7.1.1.2"/>
    </reaction>
</comment>
<dbReference type="InterPro" id="IPR018393">
    <property type="entry name" value="NADHpl_OxRdtase_5_subgr"/>
</dbReference>
<feature type="transmembrane region" description="Helical" evidence="16">
    <location>
        <begin position="365"/>
        <end position="388"/>
    </location>
</feature>
<feature type="transmembrane region" description="Helical" evidence="16">
    <location>
        <begin position="38"/>
        <end position="58"/>
    </location>
</feature>
<dbReference type="AlphaFoldDB" id="A0A0K0LG10"/>
<feature type="domain" description="NADH-Ubiquinone oxidoreductase (complex I) chain 5 N-terminal" evidence="18">
    <location>
        <begin position="67"/>
        <end position="117"/>
    </location>
</feature>
<dbReference type="GO" id="GO:0005743">
    <property type="term" value="C:mitochondrial inner membrane"/>
    <property type="evidence" value="ECO:0007669"/>
    <property type="project" value="UniProtKB-SubCell"/>
</dbReference>
<protein>
    <recommendedName>
        <fullName evidence="3 16">NADH-ubiquinone oxidoreductase chain 5</fullName>
        <ecNumber evidence="2 16">7.1.1.2</ecNumber>
    </recommendedName>
</protein>
<name>A0A0K0LG10_9NEOB</name>
<evidence type="ECO:0000256" key="14">
    <source>
        <dbReference type="ARBA" id="ARBA00023136"/>
    </source>
</evidence>
<feature type="transmembrane region" description="Helical" evidence="16">
    <location>
        <begin position="242"/>
        <end position="263"/>
    </location>
</feature>
<evidence type="ECO:0000256" key="13">
    <source>
        <dbReference type="ARBA" id="ARBA00023128"/>
    </source>
</evidence>
<dbReference type="InterPro" id="IPR010934">
    <property type="entry name" value="NADH_DH_su5_C"/>
</dbReference>
<evidence type="ECO:0000256" key="12">
    <source>
        <dbReference type="ARBA" id="ARBA00023075"/>
    </source>
</evidence>
<feature type="transmembrane region" description="Helical" evidence="16">
    <location>
        <begin position="171"/>
        <end position="190"/>
    </location>
</feature>
<geneLocation type="mitochondrion" evidence="20"/>
<feature type="transmembrane region" description="Helical" evidence="16">
    <location>
        <begin position="400"/>
        <end position="430"/>
    </location>
</feature>
<gene>
    <name evidence="20" type="primary">ND5</name>
</gene>
<evidence type="ECO:0000256" key="7">
    <source>
        <dbReference type="ARBA" id="ARBA00022792"/>
    </source>
</evidence>
<dbReference type="PANTHER" id="PTHR42829">
    <property type="entry name" value="NADH-UBIQUINONE OXIDOREDUCTASE CHAIN 5"/>
    <property type="match status" value="1"/>
</dbReference>
<keyword evidence="8" id="KW-1278">Translocase</keyword>
<evidence type="ECO:0000256" key="2">
    <source>
        <dbReference type="ARBA" id="ARBA00012944"/>
    </source>
</evidence>
<sequence>MELWHHFAISLSLTTLVITSYPLLSKSPKSFSTTAKKAVMWAFFISLIPMTCLMVGLINNGSDTWTWMNIGPLNITVTFLADQYSIIFVPIALFVTWSILEFSLWYMSSDPKVETFFKFLLIFLVAMIILVTAGSMLNLFIGWEGVGLMSFLLIGWYHARSQAAGAAMQAIMYNRIGDIGFLLAFCWLMKNASSTDLALILSMKPSTPLLLAFITAAASKSAQFTLHPWLASAMEGPTPVSALLHSSTMVVAGVFLLIRIHPLLQQDKLALLICLCLGTTTSTLAAMTAIKQTDIKKIIAYSTSSQLGLMMTAIGINLPHLAFLHMCTHAFFKALLFLCSGIIIHNFKDEQDIRKMGGLQHILPFTSSCILIASMALMGLPFLAGFFSKDAIIEAMLSSYINFSAITITLLATSFTAAYSMRLIFFSSLFHPQSTTTMLSSENNSLIMNPFTRLALGSIMAGPLISQLVFPTSPVSLTIPTFIKLAALISTILGLILAYDLTMSPWSIQLTMIKGNHLFQESWYEYMIHPLLKTGTLLTSLFVVSHLIEYIILHLFGPEFLKRFNLAMMYSTRLTHTGMIKLYLTTLFIFLAITLSLPLSL</sequence>
<dbReference type="InterPro" id="IPR001750">
    <property type="entry name" value="ND/Mrp_TM"/>
</dbReference>
<evidence type="ECO:0000256" key="5">
    <source>
        <dbReference type="ARBA" id="ARBA00022660"/>
    </source>
</evidence>
<feature type="transmembrane region" description="Helical" evidence="16">
    <location>
        <begin position="577"/>
        <end position="599"/>
    </location>
</feature>
<feature type="transmembrane region" description="Helical" evidence="16">
    <location>
        <begin position="298"/>
        <end position="316"/>
    </location>
</feature>
<keyword evidence="7" id="KW-0999">Mitochondrion inner membrane</keyword>
<dbReference type="Pfam" id="PF00361">
    <property type="entry name" value="Proton_antipo_M"/>
    <property type="match status" value="1"/>
</dbReference>
<keyword evidence="5" id="KW-0679">Respiratory chain</keyword>
<accession>A0A0K0LG10</accession>
<evidence type="ECO:0000256" key="4">
    <source>
        <dbReference type="ARBA" id="ARBA00022448"/>
    </source>
</evidence>
<comment type="subcellular location">
    <subcellularLocation>
        <location evidence="1">Mitochondrion inner membrane</location>
        <topology evidence="1">Multi-pass membrane protein</topology>
    </subcellularLocation>
</comment>
<keyword evidence="14 16" id="KW-0472">Membrane</keyword>
<feature type="domain" description="NADH:quinone oxidoreductase/Mrp antiporter transmembrane" evidence="17">
    <location>
        <begin position="133"/>
        <end position="410"/>
    </location>
</feature>
<evidence type="ECO:0000256" key="3">
    <source>
        <dbReference type="ARBA" id="ARBA00021096"/>
    </source>
</evidence>
<dbReference type="InterPro" id="IPR003945">
    <property type="entry name" value="NU5C-like"/>
</dbReference>
<evidence type="ECO:0000256" key="9">
    <source>
        <dbReference type="ARBA" id="ARBA00022982"/>
    </source>
</evidence>
<evidence type="ECO:0000256" key="11">
    <source>
        <dbReference type="ARBA" id="ARBA00023027"/>
    </source>
</evidence>
<feature type="transmembrane region" description="Helical" evidence="16">
    <location>
        <begin position="116"/>
        <end position="134"/>
    </location>
</feature>
<feature type="transmembrane region" description="Helical" evidence="16">
    <location>
        <begin position="322"/>
        <end position="344"/>
    </location>
</feature>
<dbReference type="GO" id="GO:0015990">
    <property type="term" value="P:electron transport coupled proton transport"/>
    <property type="evidence" value="ECO:0007669"/>
    <property type="project" value="TreeGrafter"/>
</dbReference>
<evidence type="ECO:0000256" key="8">
    <source>
        <dbReference type="ARBA" id="ARBA00022967"/>
    </source>
</evidence>
<keyword evidence="6 16" id="KW-0812">Transmembrane</keyword>
<dbReference type="EMBL" id="KM247363">
    <property type="protein sequence ID" value="AIZ97072.1"/>
    <property type="molecule type" value="Genomic_DNA"/>
</dbReference>
<evidence type="ECO:0000256" key="1">
    <source>
        <dbReference type="ARBA" id="ARBA00004448"/>
    </source>
</evidence>
<keyword evidence="4 16" id="KW-0813">Transport</keyword>
<feature type="transmembrane region" description="Helical" evidence="16">
    <location>
        <begin position="482"/>
        <end position="502"/>
    </location>
</feature>
<dbReference type="NCBIfam" id="TIGR01974">
    <property type="entry name" value="NDH_I_L"/>
    <property type="match status" value="1"/>
</dbReference>
<evidence type="ECO:0000313" key="20">
    <source>
        <dbReference type="EMBL" id="AIZ97072.1"/>
    </source>
</evidence>
<keyword evidence="12 16" id="KW-0830">Ubiquinone</keyword>
<feature type="transmembrane region" description="Helical" evidence="16">
    <location>
        <begin position="537"/>
        <end position="557"/>
    </location>
</feature>
<feature type="transmembrane region" description="Helical" evidence="16">
    <location>
        <begin position="269"/>
        <end position="286"/>
    </location>
</feature>
<keyword evidence="11 16" id="KW-0520">NAD</keyword>
<evidence type="ECO:0000259" key="17">
    <source>
        <dbReference type="Pfam" id="PF00361"/>
    </source>
</evidence>
<feature type="transmembrane region" description="Helical" evidence="16">
    <location>
        <begin position="451"/>
        <end position="470"/>
    </location>
</feature>
<feature type="domain" description="NADH dehydrogenase subunit 5 C-terminal" evidence="19">
    <location>
        <begin position="419"/>
        <end position="595"/>
    </location>
</feature>
<dbReference type="Pfam" id="PF00662">
    <property type="entry name" value="Proton_antipo_N"/>
    <property type="match status" value="1"/>
</dbReference>
<dbReference type="GO" id="GO:0042773">
    <property type="term" value="P:ATP synthesis coupled electron transport"/>
    <property type="evidence" value="ECO:0007669"/>
    <property type="project" value="InterPro"/>
</dbReference>
<proteinExistence type="inferred from homology"/>
<keyword evidence="10 16" id="KW-1133">Transmembrane helix</keyword>
<dbReference type="PANTHER" id="PTHR42829:SF2">
    <property type="entry name" value="NADH-UBIQUINONE OXIDOREDUCTASE CHAIN 5"/>
    <property type="match status" value="1"/>
</dbReference>
<dbReference type="GO" id="GO:0008137">
    <property type="term" value="F:NADH dehydrogenase (ubiquinone) activity"/>
    <property type="evidence" value="ECO:0007669"/>
    <property type="project" value="UniProtKB-EC"/>
</dbReference>
<evidence type="ECO:0000259" key="18">
    <source>
        <dbReference type="Pfam" id="PF00662"/>
    </source>
</evidence>
<evidence type="ECO:0000256" key="15">
    <source>
        <dbReference type="ARBA" id="ARBA00049551"/>
    </source>
</evidence>
<evidence type="ECO:0000259" key="19">
    <source>
        <dbReference type="Pfam" id="PF06455"/>
    </source>
</evidence>
<dbReference type="GO" id="GO:0003954">
    <property type="term" value="F:NADH dehydrogenase activity"/>
    <property type="evidence" value="ECO:0007669"/>
    <property type="project" value="TreeGrafter"/>
</dbReference>
<dbReference type="EC" id="7.1.1.2" evidence="2 16"/>
<organism evidence="20">
    <name type="scientific">Cornufer vitiensis</name>
    <name type="common">Fiji tree frog</name>
    <dbReference type="NCBI Taxonomy" id="58512"/>
    <lineage>
        <taxon>Eukaryota</taxon>
        <taxon>Metazoa</taxon>
        <taxon>Chordata</taxon>
        <taxon>Craniata</taxon>
        <taxon>Vertebrata</taxon>
        <taxon>Euteleostomi</taxon>
        <taxon>Amphibia</taxon>
        <taxon>Batrachia</taxon>
        <taxon>Anura</taxon>
        <taxon>Neobatrachia</taxon>
        <taxon>Ranoidea</taxon>
        <taxon>Ceratobatrachidae</taxon>
        <taxon>Ceratobatrachinae</taxon>
        <taxon>Cornufer</taxon>
    </lineage>
</organism>
<dbReference type="PRINTS" id="PR01434">
    <property type="entry name" value="NADHDHGNASE5"/>
</dbReference>
<evidence type="ECO:0000256" key="6">
    <source>
        <dbReference type="ARBA" id="ARBA00022692"/>
    </source>
</evidence>
<keyword evidence="9" id="KW-0249">Electron transport</keyword>
<evidence type="ECO:0000256" key="10">
    <source>
        <dbReference type="ARBA" id="ARBA00022989"/>
    </source>
</evidence>
<feature type="transmembrane region" description="Helical" evidence="16">
    <location>
        <begin position="6"/>
        <end position="26"/>
    </location>
</feature>
<dbReference type="InterPro" id="IPR001516">
    <property type="entry name" value="Proton_antipo_N"/>
</dbReference>
<comment type="function">
    <text evidence="16">Core subunit of the mitochondrial membrane respiratory chain NADH dehydrogenase (Complex I) which catalyzes electron transfer from NADH through the respiratory chain, using ubiquinone as an electron acceptor. Essential for the catalytic activity and assembly of complex I.</text>
</comment>
<keyword evidence="13 16" id="KW-0496">Mitochondrion</keyword>